<reference evidence="2 3" key="1">
    <citation type="submission" date="2024-08" db="EMBL/GenBank/DDBJ databases">
        <title>Genome mining of Saccharopolyspora cebuensis PGLac3 from Nigerian medicinal plant.</title>
        <authorList>
            <person name="Ezeobiora C.E."/>
            <person name="Igbokwe N.H."/>
            <person name="Amin D.H."/>
            <person name="Mendie U.E."/>
        </authorList>
    </citation>
    <scope>NUCLEOTIDE SEQUENCE [LARGE SCALE GENOMIC DNA]</scope>
    <source>
        <strain evidence="2 3">PGLac3</strain>
    </source>
</reference>
<organism evidence="2 3">
    <name type="scientific">Saccharopolyspora cebuensis</name>
    <dbReference type="NCBI Taxonomy" id="418759"/>
    <lineage>
        <taxon>Bacteria</taxon>
        <taxon>Bacillati</taxon>
        <taxon>Actinomycetota</taxon>
        <taxon>Actinomycetes</taxon>
        <taxon>Pseudonocardiales</taxon>
        <taxon>Pseudonocardiaceae</taxon>
        <taxon>Saccharopolyspora</taxon>
    </lineage>
</organism>
<protein>
    <submittedName>
        <fullName evidence="2">DUF397 domain-containing protein</fullName>
    </submittedName>
</protein>
<evidence type="ECO:0000259" key="1">
    <source>
        <dbReference type="Pfam" id="PF04149"/>
    </source>
</evidence>
<evidence type="ECO:0000313" key="2">
    <source>
        <dbReference type="EMBL" id="MEY8041648.1"/>
    </source>
</evidence>
<sequence length="65" mass="7020">MEPKSWRTTRYSQPNGNCVEVGRLGGGAAVRDTKDRAGGQLTTTAAQWSRFLLAVKNGHFDGEAP</sequence>
<comment type="caution">
    <text evidence="2">The sequence shown here is derived from an EMBL/GenBank/DDBJ whole genome shotgun (WGS) entry which is preliminary data.</text>
</comment>
<proteinExistence type="predicted"/>
<dbReference type="Pfam" id="PF04149">
    <property type="entry name" value="DUF397"/>
    <property type="match status" value="1"/>
</dbReference>
<gene>
    <name evidence="2" type="ORF">AB8O55_19750</name>
</gene>
<dbReference type="RefSeq" id="WP_369775147.1">
    <property type="nucleotide sequence ID" value="NZ_JBGEHV010000040.1"/>
</dbReference>
<dbReference type="InterPro" id="IPR007278">
    <property type="entry name" value="DUF397"/>
</dbReference>
<feature type="domain" description="DUF397" evidence="1">
    <location>
        <begin position="5"/>
        <end position="56"/>
    </location>
</feature>
<dbReference type="EMBL" id="JBGEHV010000040">
    <property type="protein sequence ID" value="MEY8041648.1"/>
    <property type="molecule type" value="Genomic_DNA"/>
</dbReference>
<dbReference type="Proteomes" id="UP001564626">
    <property type="component" value="Unassembled WGS sequence"/>
</dbReference>
<accession>A0ABV4CME3</accession>
<keyword evidence="3" id="KW-1185">Reference proteome</keyword>
<name>A0ABV4CME3_9PSEU</name>
<evidence type="ECO:0000313" key="3">
    <source>
        <dbReference type="Proteomes" id="UP001564626"/>
    </source>
</evidence>